<dbReference type="PANTHER" id="PTHR11922">
    <property type="entry name" value="GMP SYNTHASE-RELATED"/>
    <property type="match status" value="1"/>
</dbReference>
<dbReference type="EMBL" id="MFJV01000001">
    <property type="protein sequence ID" value="OGG24170.1"/>
    <property type="molecule type" value="Genomic_DNA"/>
</dbReference>
<organism evidence="12 13">
    <name type="scientific">Candidatus Gottesmanbacteria bacterium RIFCSPLOWO2_01_FULL_43_11b</name>
    <dbReference type="NCBI Taxonomy" id="1798392"/>
    <lineage>
        <taxon>Bacteria</taxon>
        <taxon>Candidatus Gottesmaniibacteriota</taxon>
    </lineage>
</organism>
<keyword evidence="4 9" id="KW-0547">Nucleotide-binding</keyword>
<gene>
    <name evidence="9" type="primary">guaA</name>
    <name evidence="12" type="ORF">A3A79_03190</name>
</gene>
<evidence type="ECO:0000256" key="4">
    <source>
        <dbReference type="ARBA" id="ARBA00022741"/>
    </source>
</evidence>
<dbReference type="Gene3D" id="3.30.300.10">
    <property type="match status" value="1"/>
</dbReference>
<sequence length="496" mass="55109">MVVLVDFGSQTAHLIARRLRDMGVVVEIVPPEKAMTNTPKGIIFSGGPASVYSPGAPTVDKKIFDMGIPILAICYGMQLTAHLLHGDVKPGKIKEFGPATFLINGKTRLFDSLSPRSRVWMSHGDSVVAPPPGFSFVAQTESIRAAAMTNEVKKIYCVQFHPEVEHTEHGNIILKNFLAICGIKTQTKHIDTKEMIQNIKKTVRNSYAIAAVSGGLDSTVAATLVEKAIGKRLIHIHIESGLMREGTTKKVMTFFTNAVILHKEKEFLAALKGITDPEHKRKIIGKLYVDFFEEEVKRFKKVKFLVQGTIYSDVIESKGTKHAATIKSHHNVGGLPEKMKLQLIEPLRYLYTDQVRLLAKDLKIPESFIKEQPHPGPGFAIRIIGEVTKERLEKVRAADNIVVEEMKKSLLYETLLHSFAVATGIRSTAVRGDGRGYGEVIAIRAVVSRDRMTATWAELPYDLLQKMASRIVNEVPNVSRVVYDITTKPPGTIEWE</sequence>
<reference evidence="12 13" key="1">
    <citation type="journal article" date="2016" name="Nat. Commun.">
        <title>Thousands of microbial genomes shed light on interconnected biogeochemical processes in an aquifer system.</title>
        <authorList>
            <person name="Anantharaman K."/>
            <person name="Brown C.T."/>
            <person name="Hug L.A."/>
            <person name="Sharon I."/>
            <person name="Castelle C.J."/>
            <person name="Probst A.J."/>
            <person name="Thomas B.C."/>
            <person name="Singh A."/>
            <person name="Wilkins M.J."/>
            <person name="Karaoz U."/>
            <person name="Brodie E.L."/>
            <person name="Williams K.H."/>
            <person name="Hubbard S.S."/>
            <person name="Banfield J.F."/>
        </authorList>
    </citation>
    <scope>NUCLEOTIDE SEQUENCE [LARGE SCALE GENOMIC DNA]</scope>
</reference>
<feature type="active site" evidence="9">
    <location>
        <position position="163"/>
    </location>
</feature>
<dbReference type="Gene3D" id="3.40.50.880">
    <property type="match status" value="1"/>
</dbReference>
<evidence type="ECO:0000256" key="6">
    <source>
        <dbReference type="ARBA" id="ARBA00022755"/>
    </source>
</evidence>
<dbReference type="NCBIfam" id="TIGR00884">
    <property type="entry name" value="guaA_Cterm"/>
    <property type="match status" value="1"/>
</dbReference>
<dbReference type="GO" id="GO:0003921">
    <property type="term" value="F:GMP synthase activity"/>
    <property type="evidence" value="ECO:0007669"/>
    <property type="project" value="InterPro"/>
</dbReference>
<dbReference type="InterPro" id="IPR014729">
    <property type="entry name" value="Rossmann-like_a/b/a_fold"/>
</dbReference>
<comment type="function">
    <text evidence="1 9">Catalyzes the synthesis of GMP from XMP.</text>
</comment>
<keyword evidence="7 9" id="KW-0067">ATP-binding</keyword>
<evidence type="ECO:0000313" key="12">
    <source>
        <dbReference type="EMBL" id="OGG24170.1"/>
    </source>
</evidence>
<dbReference type="HAMAP" id="MF_00344">
    <property type="entry name" value="GMP_synthase"/>
    <property type="match status" value="1"/>
</dbReference>
<evidence type="ECO:0000256" key="8">
    <source>
        <dbReference type="ARBA" id="ARBA00022962"/>
    </source>
</evidence>
<comment type="caution">
    <text evidence="12">The sequence shown here is derived from an EMBL/GenBank/DDBJ whole genome shotgun (WGS) entry which is preliminary data.</text>
</comment>
<dbReference type="NCBIfam" id="TIGR00888">
    <property type="entry name" value="guaA_Nterm"/>
    <property type="match status" value="1"/>
</dbReference>
<dbReference type="FunFam" id="3.30.300.10:FF:000002">
    <property type="entry name" value="GMP synthase [glutamine-hydrolyzing]"/>
    <property type="match status" value="1"/>
</dbReference>
<evidence type="ECO:0000256" key="5">
    <source>
        <dbReference type="ARBA" id="ARBA00022749"/>
    </source>
</evidence>
<proteinExistence type="inferred from homology"/>
<keyword evidence="6 9" id="KW-0658">Purine biosynthesis</keyword>
<comment type="subunit">
    <text evidence="9">Homodimer.</text>
</comment>
<evidence type="ECO:0000256" key="10">
    <source>
        <dbReference type="PROSITE-ProRule" id="PRU00886"/>
    </source>
</evidence>
<evidence type="ECO:0000256" key="9">
    <source>
        <dbReference type="HAMAP-Rule" id="MF_00344"/>
    </source>
</evidence>
<keyword evidence="5 9" id="KW-0332">GMP biosynthesis</keyword>
<dbReference type="InterPro" id="IPR029062">
    <property type="entry name" value="Class_I_gatase-like"/>
</dbReference>
<accession>A0A1F6AHF3</accession>
<dbReference type="UniPathway" id="UPA00189">
    <property type="reaction ID" value="UER00296"/>
</dbReference>
<keyword evidence="8 9" id="KW-0315">Glutamine amidotransferase</keyword>
<dbReference type="InterPro" id="IPR022955">
    <property type="entry name" value="GMP_synthase"/>
</dbReference>
<dbReference type="EC" id="6.3.5.2" evidence="9"/>
<dbReference type="Pfam" id="PF00958">
    <property type="entry name" value="GMP_synt_C"/>
    <property type="match status" value="1"/>
</dbReference>
<dbReference type="InterPro" id="IPR004739">
    <property type="entry name" value="GMP_synth_GATase"/>
</dbReference>
<dbReference type="Proteomes" id="UP000178759">
    <property type="component" value="Unassembled WGS sequence"/>
</dbReference>
<dbReference type="NCBIfam" id="NF000848">
    <property type="entry name" value="PRK00074.1"/>
    <property type="match status" value="1"/>
</dbReference>
<feature type="binding site" evidence="10">
    <location>
        <begin position="213"/>
        <end position="219"/>
    </location>
    <ligand>
        <name>ATP</name>
        <dbReference type="ChEBI" id="CHEBI:30616"/>
    </ligand>
</feature>
<dbReference type="GO" id="GO:0005829">
    <property type="term" value="C:cytosol"/>
    <property type="evidence" value="ECO:0007669"/>
    <property type="project" value="TreeGrafter"/>
</dbReference>
<dbReference type="AlphaFoldDB" id="A0A1F6AHF3"/>
<evidence type="ECO:0000256" key="1">
    <source>
        <dbReference type="ARBA" id="ARBA00002332"/>
    </source>
</evidence>
<dbReference type="InterPro" id="IPR001674">
    <property type="entry name" value="GMP_synth_C"/>
</dbReference>
<feature type="active site" description="Nucleophile" evidence="9">
    <location>
        <position position="74"/>
    </location>
</feature>
<dbReference type="SUPFAM" id="SSF52317">
    <property type="entry name" value="Class I glutamine amidotransferase-like"/>
    <property type="match status" value="1"/>
</dbReference>
<feature type="domain" description="GMPS ATP-PPase" evidence="11">
    <location>
        <begin position="186"/>
        <end position="371"/>
    </location>
</feature>
<dbReference type="PROSITE" id="PS51553">
    <property type="entry name" value="GMPS_ATP_PPASE"/>
    <property type="match status" value="1"/>
</dbReference>
<comment type="pathway">
    <text evidence="2 9">Purine metabolism; GMP biosynthesis; GMP from XMP (L-Gln route): step 1/1.</text>
</comment>
<evidence type="ECO:0000256" key="7">
    <source>
        <dbReference type="ARBA" id="ARBA00022840"/>
    </source>
</evidence>
<evidence type="ECO:0000256" key="2">
    <source>
        <dbReference type="ARBA" id="ARBA00005153"/>
    </source>
</evidence>
<dbReference type="GO" id="GO:0005524">
    <property type="term" value="F:ATP binding"/>
    <property type="evidence" value="ECO:0007669"/>
    <property type="project" value="UniProtKB-UniRule"/>
</dbReference>
<dbReference type="SUPFAM" id="SSF54810">
    <property type="entry name" value="GMP synthetase C-terminal dimerisation domain"/>
    <property type="match status" value="1"/>
</dbReference>
<dbReference type="InterPro" id="IPR017926">
    <property type="entry name" value="GATASE"/>
</dbReference>
<dbReference type="Gene3D" id="3.40.50.620">
    <property type="entry name" value="HUPs"/>
    <property type="match status" value="1"/>
</dbReference>
<dbReference type="PRINTS" id="PR00096">
    <property type="entry name" value="GATASE"/>
</dbReference>
<dbReference type="FunFam" id="3.40.50.880:FF:000001">
    <property type="entry name" value="GMP synthase [glutamine-hydrolyzing]"/>
    <property type="match status" value="1"/>
</dbReference>
<dbReference type="STRING" id="1798392.A3A79_03190"/>
<dbReference type="Pfam" id="PF00117">
    <property type="entry name" value="GATase"/>
    <property type="match status" value="1"/>
</dbReference>
<dbReference type="CDD" id="cd01997">
    <property type="entry name" value="GMP_synthase_C"/>
    <property type="match status" value="1"/>
</dbReference>
<evidence type="ECO:0000259" key="11">
    <source>
        <dbReference type="PROSITE" id="PS51553"/>
    </source>
</evidence>
<dbReference type="PROSITE" id="PS51273">
    <property type="entry name" value="GATASE_TYPE_1"/>
    <property type="match status" value="1"/>
</dbReference>
<dbReference type="InterPro" id="IPR025777">
    <property type="entry name" value="GMPS_ATP_PPase_dom"/>
</dbReference>
<dbReference type="CDD" id="cd01742">
    <property type="entry name" value="GATase1_GMP_Synthase"/>
    <property type="match status" value="1"/>
</dbReference>
<keyword evidence="3 9" id="KW-0436">Ligase</keyword>
<evidence type="ECO:0000256" key="3">
    <source>
        <dbReference type="ARBA" id="ARBA00022598"/>
    </source>
</evidence>
<dbReference type="SUPFAM" id="SSF52402">
    <property type="entry name" value="Adenine nucleotide alpha hydrolases-like"/>
    <property type="match status" value="1"/>
</dbReference>
<evidence type="ECO:0000313" key="13">
    <source>
        <dbReference type="Proteomes" id="UP000178759"/>
    </source>
</evidence>
<dbReference type="PANTHER" id="PTHR11922:SF2">
    <property type="entry name" value="GMP SYNTHASE [GLUTAMINE-HYDROLYZING]"/>
    <property type="match status" value="1"/>
</dbReference>
<protein>
    <recommendedName>
        <fullName evidence="9">GMP synthase [glutamine-hydrolyzing]</fullName>
        <ecNumber evidence="9">6.3.5.2</ecNumber>
    </recommendedName>
    <alternativeName>
        <fullName evidence="9">GMP synthetase</fullName>
    </alternativeName>
    <alternativeName>
        <fullName evidence="9">Glutamine amidotransferase</fullName>
    </alternativeName>
</protein>
<feature type="active site" evidence="9">
    <location>
        <position position="161"/>
    </location>
</feature>
<name>A0A1F6AHF3_9BACT</name>
<comment type="catalytic activity">
    <reaction evidence="9">
        <text>XMP + L-glutamine + ATP + H2O = GMP + L-glutamate + AMP + diphosphate + 2 H(+)</text>
        <dbReference type="Rhea" id="RHEA:11680"/>
        <dbReference type="ChEBI" id="CHEBI:15377"/>
        <dbReference type="ChEBI" id="CHEBI:15378"/>
        <dbReference type="ChEBI" id="CHEBI:29985"/>
        <dbReference type="ChEBI" id="CHEBI:30616"/>
        <dbReference type="ChEBI" id="CHEBI:33019"/>
        <dbReference type="ChEBI" id="CHEBI:57464"/>
        <dbReference type="ChEBI" id="CHEBI:58115"/>
        <dbReference type="ChEBI" id="CHEBI:58359"/>
        <dbReference type="ChEBI" id="CHEBI:456215"/>
        <dbReference type="EC" id="6.3.5.2"/>
    </reaction>
</comment>